<name>A0ABS0ILT2_9BACT</name>
<dbReference type="SUPFAM" id="SSF48452">
    <property type="entry name" value="TPR-like"/>
    <property type="match status" value="2"/>
</dbReference>
<dbReference type="InterPro" id="IPR011990">
    <property type="entry name" value="TPR-like_helical_dom_sf"/>
</dbReference>
<proteinExistence type="predicted"/>
<keyword evidence="2" id="KW-1133">Transmembrane helix</keyword>
<dbReference type="Gene3D" id="1.25.40.10">
    <property type="entry name" value="Tetratricopeptide repeat domain"/>
    <property type="match status" value="2"/>
</dbReference>
<dbReference type="Pfam" id="PF13424">
    <property type="entry name" value="TPR_12"/>
    <property type="match status" value="1"/>
</dbReference>
<feature type="coiled-coil region" evidence="1">
    <location>
        <begin position="411"/>
        <end position="445"/>
    </location>
</feature>
<keyword evidence="1" id="KW-0175">Coiled coil</keyword>
<dbReference type="PANTHER" id="PTHR10098">
    <property type="entry name" value="RAPSYN-RELATED"/>
    <property type="match status" value="1"/>
</dbReference>
<evidence type="ECO:0000256" key="2">
    <source>
        <dbReference type="SAM" id="Phobius"/>
    </source>
</evidence>
<sequence>MRKPLLKWHRVAVRALFIFAGGVVLLAAPARLAAAVSSQPTALAAVPPPQSSLWHSQQHRIDSIKALIENHSDFDSTRVVLLTNLAWEVKLQNVKAARPILEEALSLARRLRYKDLVAETLLDLADYHITLAEYGPAVRLLNESRDEFKKVHDQGGEVRCHGRLAQVADQQGQYAASLAHCFQGLALPTNTNTRRFQTNLKIQVGNTFTKLGDYAHARDYLFDALQVARRYDYPDRINLALGGLGDVAKSQKKWAEARHYYVQSMAVSQKLHNASEVLTMQLNLAEVSERQGDFAQSFALASAALRQSILAGQRVAIPRAQGILARAFLRQGQSDSAIIYGERSLQASKLVRAVEGSRAANEVLALAYAKEKDFARAYQASIGRKAFNDSLLNESTVRRTAALQLNFELGQQQAQIKLLTQQSRLQAQERELDKLRQQRQLLGLSGLGVLAIGFAGYLLWRFRQRQSARESALRTLLAADLRDDVGALLRQISLQSNLLQEGLADAAGQRLQISRLSEASRTAVRQLNDVVWSLDTQQDYLAELLNRMREYAHELLCSRGIEVVLEAPEVAATVRLHTRLRRNLYLIYKESLQHILKHAIHATQVIIRIRLEGPQLIIDVIDNGQSVPAGGQAGLDLRAGQGLAHIDARANAIGGAATTGPVLAADGTRTGFGVRIAVPLPTI</sequence>
<dbReference type="Gene3D" id="3.30.565.10">
    <property type="entry name" value="Histidine kinase-like ATPase, C-terminal domain"/>
    <property type="match status" value="1"/>
</dbReference>
<organism evidence="3 4">
    <name type="scientific">Hymenobacter jeongseonensis</name>
    <dbReference type="NCBI Taxonomy" id="2791027"/>
    <lineage>
        <taxon>Bacteria</taxon>
        <taxon>Pseudomonadati</taxon>
        <taxon>Bacteroidota</taxon>
        <taxon>Cytophagia</taxon>
        <taxon>Cytophagales</taxon>
        <taxon>Hymenobacteraceae</taxon>
        <taxon>Hymenobacter</taxon>
    </lineage>
</organism>
<dbReference type="InterPro" id="IPR036890">
    <property type="entry name" value="HATPase_C_sf"/>
</dbReference>
<evidence type="ECO:0000313" key="4">
    <source>
        <dbReference type="Proteomes" id="UP000597617"/>
    </source>
</evidence>
<evidence type="ECO:0000256" key="1">
    <source>
        <dbReference type="SAM" id="Coils"/>
    </source>
</evidence>
<dbReference type="EMBL" id="JADQDQ010000008">
    <property type="protein sequence ID" value="MBF9238984.1"/>
    <property type="molecule type" value="Genomic_DNA"/>
</dbReference>
<comment type="caution">
    <text evidence="3">The sequence shown here is derived from an EMBL/GenBank/DDBJ whole genome shotgun (WGS) entry which is preliminary data.</text>
</comment>
<dbReference type="InterPro" id="IPR019734">
    <property type="entry name" value="TPR_rpt"/>
</dbReference>
<accession>A0ABS0ILT2</accession>
<keyword evidence="2" id="KW-0812">Transmembrane</keyword>
<reference evidence="3 4" key="1">
    <citation type="submission" date="2020-11" db="EMBL/GenBank/DDBJ databases">
        <authorList>
            <person name="Kim M.K."/>
        </authorList>
    </citation>
    <scope>NUCLEOTIDE SEQUENCE [LARGE SCALE GENOMIC DNA]</scope>
    <source>
        <strain evidence="3 4">BT683</strain>
    </source>
</reference>
<evidence type="ECO:0000313" key="3">
    <source>
        <dbReference type="EMBL" id="MBF9238984.1"/>
    </source>
</evidence>
<dbReference type="Proteomes" id="UP000597617">
    <property type="component" value="Unassembled WGS sequence"/>
</dbReference>
<keyword evidence="2" id="KW-0472">Membrane</keyword>
<keyword evidence="4" id="KW-1185">Reference proteome</keyword>
<gene>
    <name evidence="3" type="ORF">I2I05_16400</name>
</gene>
<dbReference type="SMART" id="SM00028">
    <property type="entry name" value="TPR"/>
    <property type="match status" value="4"/>
</dbReference>
<feature type="transmembrane region" description="Helical" evidence="2">
    <location>
        <begin position="441"/>
        <end position="460"/>
    </location>
</feature>
<dbReference type="RefSeq" id="WP_196283331.1">
    <property type="nucleotide sequence ID" value="NZ_JADQDQ010000008.1"/>
</dbReference>
<dbReference type="SUPFAM" id="SSF55874">
    <property type="entry name" value="ATPase domain of HSP90 chaperone/DNA topoisomerase II/histidine kinase"/>
    <property type="match status" value="1"/>
</dbReference>
<protein>
    <submittedName>
        <fullName evidence="3">Tetratricopeptide repeat protein</fullName>
    </submittedName>
</protein>